<sequence length="176" mass="19868">MKLNGEVTITGKNIAKLPIDVKKIIAAKVTVLLKQYKDTMLQFKPEELIIKFFDPGDAIVLLKKNTNQLIGFVKNKLWPGKNEYGQKVYEFGSWIVNKEFQHKGYGHYLAKLAVKSLKEKNPKAQLIAVCDLNSKKAIEILKQLGSKEINKPKNVEVLLGEGQAKVVILDMSIINY</sequence>
<evidence type="ECO:0000259" key="1">
    <source>
        <dbReference type="PROSITE" id="PS51186"/>
    </source>
</evidence>
<organism evidence="2 3">
    <name type="scientific">Candidatus Roizmanbacteria bacterium CG11_big_fil_rev_8_21_14_0_20_35_14</name>
    <dbReference type="NCBI Taxonomy" id="1974855"/>
    <lineage>
        <taxon>Bacteria</taxon>
        <taxon>Candidatus Roizmaniibacteriota</taxon>
    </lineage>
</organism>
<gene>
    <name evidence="2" type="ORF">COV86_00980</name>
</gene>
<dbReference type="Pfam" id="PF00583">
    <property type="entry name" value="Acetyltransf_1"/>
    <property type="match status" value="1"/>
</dbReference>
<dbReference type="InterPro" id="IPR000182">
    <property type="entry name" value="GNAT_dom"/>
</dbReference>
<evidence type="ECO:0000313" key="2">
    <source>
        <dbReference type="EMBL" id="PIQ72826.1"/>
    </source>
</evidence>
<comment type="caution">
    <text evidence="2">The sequence shown here is derived from an EMBL/GenBank/DDBJ whole genome shotgun (WGS) entry which is preliminary data.</text>
</comment>
<dbReference type="PROSITE" id="PS51186">
    <property type="entry name" value="GNAT"/>
    <property type="match status" value="1"/>
</dbReference>
<feature type="domain" description="N-acetyltransferase" evidence="1">
    <location>
        <begin position="19"/>
        <end position="172"/>
    </location>
</feature>
<protein>
    <recommendedName>
        <fullName evidence="1">N-acetyltransferase domain-containing protein</fullName>
    </recommendedName>
</protein>
<name>A0A2H0KNL7_9BACT</name>
<reference evidence="2 3" key="1">
    <citation type="submission" date="2017-09" db="EMBL/GenBank/DDBJ databases">
        <title>Depth-based differentiation of microbial function through sediment-hosted aquifers and enrichment of novel symbionts in the deep terrestrial subsurface.</title>
        <authorList>
            <person name="Probst A.J."/>
            <person name="Ladd B."/>
            <person name="Jarett J.K."/>
            <person name="Geller-Mcgrath D.E."/>
            <person name="Sieber C.M."/>
            <person name="Emerson J.B."/>
            <person name="Anantharaman K."/>
            <person name="Thomas B.C."/>
            <person name="Malmstrom R."/>
            <person name="Stieglmeier M."/>
            <person name="Klingl A."/>
            <person name="Woyke T."/>
            <person name="Ryan C.M."/>
            <person name="Banfield J.F."/>
        </authorList>
    </citation>
    <scope>NUCLEOTIDE SEQUENCE [LARGE SCALE GENOMIC DNA]</scope>
    <source>
        <strain evidence="2">CG11_big_fil_rev_8_21_14_0_20_35_14</strain>
    </source>
</reference>
<dbReference type="Gene3D" id="3.40.630.30">
    <property type="match status" value="1"/>
</dbReference>
<dbReference type="Proteomes" id="UP000229570">
    <property type="component" value="Unassembled WGS sequence"/>
</dbReference>
<dbReference type="SUPFAM" id="SSF55729">
    <property type="entry name" value="Acyl-CoA N-acyltransferases (Nat)"/>
    <property type="match status" value="1"/>
</dbReference>
<evidence type="ECO:0000313" key="3">
    <source>
        <dbReference type="Proteomes" id="UP000229570"/>
    </source>
</evidence>
<dbReference type="EMBL" id="PCVL01000011">
    <property type="protein sequence ID" value="PIQ72826.1"/>
    <property type="molecule type" value="Genomic_DNA"/>
</dbReference>
<dbReference type="InterPro" id="IPR016181">
    <property type="entry name" value="Acyl_CoA_acyltransferase"/>
</dbReference>
<proteinExistence type="predicted"/>
<dbReference type="GO" id="GO:0016747">
    <property type="term" value="F:acyltransferase activity, transferring groups other than amino-acyl groups"/>
    <property type="evidence" value="ECO:0007669"/>
    <property type="project" value="InterPro"/>
</dbReference>
<dbReference type="AlphaFoldDB" id="A0A2H0KNL7"/>
<accession>A0A2H0KNL7</accession>